<dbReference type="InterPro" id="IPR050339">
    <property type="entry name" value="CC_SR_Kinase"/>
</dbReference>
<keyword evidence="7" id="KW-0723">Serine/threonine-protein kinase</keyword>
<dbReference type="SMART" id="SM00220">
    <property type="entry name" value="S_TKc"/>
    <property type="match status" value="1"/>
</dbReference>
<reference evidence="7" key="1">
    <citation type="journal article" date="2019" name="MBio">
        <title>Virus Genomes from Deep Sea Sediments Expand the Ocean Megavirome and Support Independent Origins of Viral Gigantism.</title>
        <authorList>
            <person name="Backstrom D."/>
            <person name="Yutin N."/>
            <person name="Jorgensen S.L."/>
            <person name="Dharamshi J."/>
            <person name="Homa F."/>
            <person name="Zaremba-Niedwiedzka K."/>
            <person name="Spang A."/>
            <person name="Wolf Y.I."/>
            <person name="Koonin E.V."/>
            <person name="Ettema T.J."/>
        </authorList>
    </citation>
    <scope>NUCLEOTIDE SEQUENCE</scope>
</reference>
<protein>
    <submittedName>
        <fullName evidence="7">Putative serine/threonine protein kinase</fullName>
    </submittedName>
</protein>
<evidence type="ECO:0000259" key="6">
    <source>
        <dbReference type="PROSITE" id="PS50011"/>
    </source>
</evidence>
<dbReference type="EMBL" id="MK500504">
    <property type="protein sequence ID" value="QBK90965.1"/>
    <property type="molecule type" value="Genomic_DNA"/>
</dbReference>
<organism evidence="7">
    <name type="scientific">Pithovirus LCPAC201</name>
    <dbReference type="NCBI Taxonomy" id="2506591"/>
    <lineage>
        <taxon>Viruses</taxon>
        <taxon>Pithoviruses</taxon>
    </lineage>
</organism>
<evidence type="ECO:0000256" key="5">
    <source>
        <dbReference type="ARBA" id="ARBA00037982"/>
    </source>
</evidence>
<dbReference type="Gene3D" id="1.10.510.10">
    <property type="entry name" value="Transferase(Phosphotransferase) domain 1"/>
    <property type="match status" value="1"/>
</dbReference>
<gene>
    <name evidence="7" type="ORF">LCPAC201_02660</name>
</gene>
<dbReference type="Pfam" id="PF00069">
    <property type="entry name" value="Pkinase"/>
    <property type="match status" value="1"/>
</dbReference>
<dbReference type="PROSITE" id="PS50011">
    <property type="entry name" value="PROTEIN_KINASE_DOM"/>
    <property type="match status" value="1"/>
</dbReference>
<keyword evidence="1" id="KW-0808">Transferase</keyword>
<keyword evidence="2" id="KW-0547">Nucleotide-binding</keyword>
<sequence length="358" mass="40986">MDVTHHLVPTKAKTLLGEGTYGQVIICPGGACKSFVSREIFFHESALSLYLTGLPNIVEVKEIDCPNKMIRMARYQDNLHRWTGKNPYVSGDNKSEIRFNLILNILSGLNSLHQLGLLHGDIKPANILVTDNRAVLADFGNTGSPLYISLRLMTKFYAPPDEETTLSADIYALGIIILEMWKPFRSYRVPFKNYELRLRIKLSPLPIELKRIVLLCVDILPKNRPMAKDIYRQLTGFKLFCHLPVISMKKSLYGIDSEILCKIMKIMRDHARHFGLSSPERTLGLFHYWIGVRKINPDDYLSYAMAILYLYDQIIRPGRSGNIKAYFGPNESKQLKGKRRVCQLLKEKRGLQILIQGY</sequence>
<dbReference type="InterPro" id="IPR008271">
    <property type="entry name" value="Ser/Thr_kinase_AS"/>
</dbReference>
<name>A0A481Z5Z7_9VIRU</name>
<dbReference type="InterPro" id="IPR011009">
    <property type="entry name" value="Kinase-like_dom_sf"/>
</dbReference>
<dbReference type="PROSITE" id="PS00108">
    <property type="entry name" value="PROTEIN_KINASE_ST"/>
    <property type="match status" value="1"/>
</dbReference>
<keyword evidence="3 7" id="KW-0418">Kinase</keyword>
<accession>A0A481Z5Z7</accession>
<evidence type="ECO:0000256" key="3">
    <source>
        <dbReference type="ARBA" id="ARBA00022777"/>
    </source>
</evidence>
<dbReference type="PANTHER" id="PTHR11042">
    <property type="entry name" value="EUKARYOTIC TRANSLATION INITIATION FACTOR 2-ALPHA KINASE EIF2-ALPHA KINASE -RELATED"/>
    <property type="match status" value="1"/>
</dbReference>
<dbReference type="SUPFAM" id="SSF56112">
    <property type="entry name" value="Protein kinase-like (PK-like)"/>
    <property type="match status" value="1"/>
</dbReference>
<dbReference type="GO" id="GO:0005524">
    <property type="term" value="F:ATP binding"/>
    <property type="evidence" value="ECO:0007669"/>
    <property type="project" value="UniProtKB-KW"/>
</dbReference>
<evidence type="ECO:0000256" key="1">
    <source>
        <dbReference type="ARBA" id="ARBA00022679"/>
    </source>
</evidence>
<proteinExistence type="inferred from homology"/>
<dbReference type="InterPro" id="IPR000719">
    <property type="entry name" value="Prot_kinase_dom"/>
</dbReference>
<evidence type="ECO:0000313" key="7">
    <source>
        <dbReference type="EMBL" id="QBK90965.1"/>
    </source>
</evidence>
<keyword evidence="4" id="KW-0067">ATP-binding</keyword>
<comment type="similarity">
    <text evidence="5">Belongs to the protein kinase superfamily. Ser/Thr protein kinase family. GCN2 subfamily.</text>
</comment>
<feature type="domain" description="Protein kinase" evidence="6">
    <location>
        <begin position="10"/>
        <end position="240"/>
    </location>
</feature>
<evidence type="ECO:0000256" key="4">
    <source>
        <dbReference type="ARBA" id="ARBA00022840"/>
    </source>
</evidence>
<evidence type="ECO:0000256" key="2">
    <source>
        <dbReference type="ARBA" id="ARBA00022741"/>
    </source>
</evidence>
<dbReference type="GO" id="GO:0004674">
    <property type="term" value="F:protein serine/threonine kinase activity"/>
    <property type="evidence" value="ECO:0007669"/>
    <property type="project" value="UniProtKB-KW"/>
</dbReference>